<evidence type="ECO:0000256" key="1">
    <source>
        <dbReference type="SAM" id="Phobius"/>
    </source>
</evidence>
<evidence type="ECO:0000313" key="2">
    <source>
        <dbReference type="EMBL" id="SOQ45589.1"/>
    </source>
</evidence>
<keyword evidence="1" id="KW-0812">Transmembrane</keyword>
<dbReference type="EMBL" id="ODYU01005071">
    <property type="protein sequence ID" value="SOQ45589.1"/>
    <property type="molecule type" value="Genomic_DNA"/>
</dbReference>
<feature type="transmembrane region" description="Helical" evidence="1">
    <location>
        <begin position="7"/>
        <end position="25"/>
    </location>
</feature>
<proteinExistence type="predicted"/>
<keyword evidence="1" id="KW-1133">Transmembrane helix</keyword>
<name>A0A2H1VXM5_SPOFR</name>
<reference evidence="2" key="1">
    <citation type="submission" date="2016-07" db="EMBL/GenBank/DDBJ databases">
        <authorList>
            <person name="Bretaudeau A."/>
        </authorList>
    </citation>
    <scope>NUCLEOTIDE SEQUENCE</scope>
    <source>
        <strain evidence="2">Rice</strain>
        <tissue evidence="2">Whole body</tissue>
    </source>
</reference>
<keyword evidence="1" id="KW-0472">Membrane</keyword>
<sequence length="230" mass="25487">MDYGIKGLNAVCTFLFIVLCLKYIFQTLPALGEARGSVRLLLTKNHPVPTPAFRAGAPVNPLGSPQLRIFSCVVGAFIYRHTISHTHDTQTRNNNLWITQRVVPCGNRTRDTLHGSQLPSHRAKRARCPMLRCCGCVWLPPIIFIGTHSLTLAETDSAKLCFLFPKMRALNGFPAINTSHTRAAHLPRTATLLFHQRCAMLRCCGCVWLPPIILIGTYSLALVETDSANL</sequence>
<dbReference type="AlphaFoldDB" id="A0A2H1VXM5"/>
<gene>
    <name evidence="2" type="ORF">SFRICE_030304</name>
</gene>
<organism evidence="2">
    <name type="scientific">Spodoptera frugiperda</name>
    <name type="common">Fall armyworm</name>
    <dbReference type="NCBI Taxonomy" id="7108"/>
    <lineage>
        <taxon>Eukaryota</taxon>
        <taxon>Metazoa</taxon>
        <taxon>Ecdysozoa</taxon>
        <taxon>Arthropoda</taxon>
        <taxon>Hexapoda</taxon>
        <taxon>Insecta</taxon>
        <taxon>Pterygota</taxon>
        <taxon>Neoptera</taxon>
        <taxon>Endopterygota</taxon>
        <taxon>Lepidoptera</taxon>
        <taxon>Glossata</taxon>
        <taxon>Ditrysia</taxon>
        <taxon>Noctuoidea</taxon>
        <taxon>Noctuidae</taxon>
        <taxon>Amphipyrinae</taxon>
        <taxon>Spodoptera</taxon>
    </lineage>
</organism>
<accession>A0A2H1VXM5</accession>
<protein>
    <submittedName>
        <fullName evidence="2">SFRICE_030304</fullName>
    </submittedName>
</protein>